<dbReference type="STRING" id="629741.GCWU000324_01241"/>
<dbReference type="Proteomes" id="UP000003009">
    <property type="component" value="Unassembled WGS sequence"/>
</dbReference>
<dbReference type="Pfam" id="PF18715">
    <property type="entry name" value="Phage_spike"/>
    <property type="match status" value="1"/>
</dbReference>
<accession>C4GGH3</accession>
<dbReference type="Gene3D" id="2.40.50.230">
    <property type="entry name" value="Gp5 N-terminal domain"/>
    <property type="match status" value="1"/>
</dbReference>
<dbReference type="AlphaFoldDB" id="C4GGH3"/>
<comment type="caution">
    <text evidence="4">The sequence shown here is derived from an EMBL/GenBank/DDBJ whole genome shotgun (WGS) entry which is preliminary data.</text>
</comment>
<dbReference type="InterPro" id="IPR006531">
    <property type="entry name" value="Gp5/Vgr_OB"/>
</dbReference>
<dbReference type="GeneID" id="84906524"/>
<evidence type="ECO:0000313" key="4">
    <source>
        <dbReference type="EMBL" id="EEP69328.1"/>
    </source>
</evidence>
<protein>
    <submittedName>
        <fullName evidence="4">Phage-related baseplate assembly protein</fullName>
    </submittedName>
</protein>
<keyword evidence="5" id="KW-1185">Reference proteome</keyword>
<dbReference type="OrthoDB" id="4931325at2"/>
<feature type="domain" description="Phage spike trimer" evidence="3">
    <location>
        <begin position="122"/>
        <end position="186"/>
    </location>
</feature>
<evidence type="ECO:0000313" key="5">
    <source>
        <dbReference type="Proteomes" id="UP000003009"/>
    </source>
</evidence>
<dbReference type="InterPro" id="IPR013046">
    <property type="entry name" value="GpV/Gp45"/>
</dbReference>
<gene>
    <name evidence="4" type="ORF">GCWU000324_01241</name>
</gene>
<evidence type="ECO:0000256" key="1">
    <source>
        <dbReference type="SAM" id="MobiDB-lite"/>
    </source>
</evidence>
<evidence type="ECO:0000259" key="2">
    <source>
        <dbReference type="Pfam" id="PF04717"/>
    </source>
</evidence>
<organism evidence="4 5">
    <name type="scientific">Kingella oralis ATCC 51147</name>
    <dbReference type="NCBI Taxonomy" id="629741"/>
    <lineage>
        <taxon>Bacteria</taxon>
        <taxon>Pseudomonadati</taxon>
        <taxon>Pseudomonadota</taxon>
        <taxon>Betaproteobacteria</taxon>
        <taxon>Neisseriales</taxon>
        <taxon>Neisseriaceae</taxon>
        <taxon>Kingella</taxon>
    </lineage>
</organism>
<feature type="domain" description="Gp5/Type VI secretion system Vgr protein OB-fold" evidence="2">
    <location>
        <begin position="19"/>
        <end position="84"/>
    </location>
</feature>
<dbReference type="InterPro" id="IPR037026">
    <property type="entry name" value="Vgr_OB-fold_dom_sf"/>
</dbReference>
<name>C4GGH3_9NEIS</name>
<feature type="region of interest" description="Disordered" evidence="1">
    <location>
        <begin position="186"/>
        <end position="207"/>
    </location>
</feature>
<dbReference type="Gene3D" id="6.20.150.10">
    <property type="match status" value="1"/>
</dbReference>
<dbReference type="EMBL" id="ACJW02000002">
    <property type="protein sequence ID" value="EEP69328.1"/>
    <property type="molecule type" value="Genomic_DNA"/>
</dbReference>
<evidence type="ECO:0000259" key="3">
    <source>
        <dbReference type="Pfam" id="PF18715"/>
    </source>
</evidence>
<sequence>MNTPTTASHNRLIANLLKQGNIAQADAARGVVRVQHGDLLTDWLPYFVPFAGGVSVHRVPSVGENCLVLAPSGEIANGLVLCGLASNQHPQPGTSPDETVIRFPDNAQFRYNHSSGSLKISGTKTIAIEASESITFDTPKATFTGEVIVQNLLTFLAGMAGSNSKGGAAANITGDVNHTQGNLTSNGITLHTHTHKGDSGGTTGSPQ</sequence>
<dbReference type="InterPro" id="IPR040629">
    <property type="entry name" value="Phage_spike"/>
</dbReference>
<proteinExistence type="predicted"/>
<dbReference type="Pfam" id="PF04717">
    <property type="entry name" value="Phage_base_V"/>
    <property type="match status" value="1"/>
</dbReference>
<dbReference type="RefSeq" id="WP_003795377.1">
    <property type="nucleotide sequence ID" value="NZ_GG665871.1"/>
</dbReference>
<dbReference type="NCBIfam" id="TIGR01644">
    <property type="entry name" value="phage_P2_V"/>
    <property type="match status" value="1"/>
</dbReference>
<reference evidence="4" key="1">
    <citation type="submission" date="2009-04" db="EMBL/GenBank/DDBJ databases">
        <authorList>
            <person name="Weinstock G."/>
            <person name="Sodergren E."/>
            <person name="Clifton S."/>
            <person name="Fulton L."/>
            <person name="Fulton B."/>
            <person name="Courtney L."/>
            <person name="Fronick C."/>
            <person name="Harrison M."/>
            <person name="Strong C."/>
            <person name="Farmer C."/>
            <person name="Delahaunty K."/>
            <person name="Markovic C."/>
            <person name="Hall O."/>
            <person name="Minx P."/>
            <person name="Tomlinson C."/>
            <person name="Mitreva M."/>
            <person name="Nelson J."/>
            <person name="Hou S."/>
            <person name="Wollam A."/>
            <person name="Pepin K.H."/>
            <person name="Johnson M."/>
            <person name="Bhonagiri V."/>
            <person name="Nash W.E."/>
            <person name="Warren W."/>
            <person name="Chinwalla A."/>
            <person name="Mardis E.R."/>
            <person name="Wilson R.K."/>
        </authorList>
    </citation>
    <scope>NUCLEOTIDE SEQUENCE [LARGE SCALE GENOMIC DNA]</scope>
    <source>
        <strain evidence="4">ATCC 51147</strain>
    </source>
</reference>
<dbReference type="HOGENOM" id="CLU_088884_0_1_4"/>